<accession>A0A7X9XA45</accession>
<feature type="domain" description="RagB/SusD" evidence="7">
    <location>
        <begin position="286"/>
        <end position="558"/>
    </location>
</feature>
<dbReference type="RefSeq" id="WP_169657588.1">
    <property type="nucleotide sequence ID" value="NZ_JABANE010000039.1"/>
</dbReference>
<dbReference type="InterPro" id="IPR012944">
    <property type="entry name" value="SusD_RagB_dom"/>
</dbReference>
<evidence type="ECO:0000313" key="10">
    <source>
        <dbReference type="Proteomes" id="UP000576082"/>
    </source>
</evidence>
<evidence type="ECO:0000256" key="2">
    <source>
        <dbReference type="ARBA" id="ARBA00006275"/>
    </source>
</evidence>
<dbReference type="InterPro" id="IPR011990">
    <property type="entry name" value="TPR-like_helical_dom_sf"/>
</dbReference>
<evidence type="ECO:0000313" key="9">
    <source>
        <dbReference type="EMBL" id="NME69310.1"/>
    </source>
</evidence>
<keyword evidence="10" id="KW-1185">Reference proteome</keyword>
<dbReference type="AlphaFoldDB" id="A0A7X9XA45"/>
<keyword evidence="3 6" id="KW-0732">Signal</keyword>
<feature type="signal peptide" evidence="6">
    <location>
        <begin position="1"/>
        <end position="21"/>
    </location>
</feature>
<evidence type="ECO:0000259" key="7">
    <source>
        <dbReference type="Pfam" id="PF07980"/>
    </source>
</evidence>
<protein>
    <submittedName>
        <fullName evidence="9">RagB/SusD family nutrient uptake outer membrane protein</fullName>
    </submittedName>
</protein>
<evidence type="ECO:0000256" key="3">
    <source>
        <dbReference type="ARBA" id="ARBA00022729"/>
    </source>
</evidence>
<dbReference type="Pfam" id="PF07980">
    <property type="entry name" value="SusD_RagB"/>
    <property type="match status" value="1"/>
</dbReference>
<evidence type="ECO:0000256" key="4">
    <source>
        <dbReference type="ARBA" id="ARBA00023136"/>
    </source>
</evidence>
<evidence type="ECO:0000256" key="6">
    <source>
        <dbReference type="SAM" id="SignalP"/>
    </source>
</evidence>
<keyword evidence="5" id="KW-0998">Cell outer membrane</keyword>
<gene>
    <name evidence="9" type="ORF">HHU12_15145</name>
</gene>
<dbReference type="Gene3D" id="1.25.40.390">
    <property type="match status" value="1"/>
</dbReference>
<dbReference type="Proteomes" id="UP000576082">
    <property type="component" value="Unassembled WGS sequence"/>
</dbReference>
<proteinExistence type="inferred from homology"/>
<dbReference type="PROSITE" id="PS51257">
    <property type="entry name" value="PROKAR_LIPOPROTEIN"/>
    <property type="match status" value="1"/>
</dbReference>
<comment type="similarity">
    <text evidence="2">Belongs to the SusD family.</text>
</comment>
<dbReference type="EMBL" id="JABANE010000039">
    <property type="protein sequence ID" value="NME69310.1"/>
    <property type="molecule type" value="Genomic_DNA"/>
</dbReference>
<feature type="chain" id="PRO_5031084763" evidence="6">
    <location>
        <begin position="22"/>
        <end position="558"/>
    </location>
</feature>
<dbReference type="InterPro" id="IPR033985">
    <property type="entry name" value="SusD-like_N"/>
</dbReference>
<evidence type="ECO:0000259" key="8">
    <source>
        <dbReference type="Pfam" id="PF14322"/>
    </source>
</evidence>
<feature type="domain" description="SusD-like N-terminal" evidence="8">
    <location>
        <begin position="23"/>
        <end position="230"/>
    </location>
</feature>
<name>A0A7X9XA45_9BACT</name>
<dbReference type="SUPFAM" id="SSF48452">
    <property type="entry name" value="TPR-like"/>
    <property type="match status" value="1"/>
</dbReference>
<comment type="subcellular location">
    <subcellularLocation>
        <location evidence="1">Cell outer membrane</location>
    </subcellularLocation>
</comment>
<keyword evidence="4" id="KW-0472">Membrane</keyword>
<reference evidence="9 10" key="1">
    <citation type="submission" date="2020-04" db="EMBL/GenBank/DDBJ databases">
        <title>Flammeovirga sp. SR4, a novel species isolated from seawater.</title>
        <authorList>
            <person name="Wang X."/>
        </authorList>
    </citation>
    <scope>NUCLEOTIDE SEQUENCE [LARGE SCALE GENOMIC DNA]</scope>
    <source>
        <strain evidence="9 10">ATCC 23126</strain>
    </source>
</reference>
<sequence length="558" mass="63595">MKKINLYIGALLMLCIGASSCSKFLDITPKDSQDQDSFFRTSTEARQALMGAYEMLRNDNLDWQAMPQALTADVMSDDVYTGGANNTDMLGWQQMQRFDARSVSMQGEKTWKKCYVGIQRANTLLGSYEQIEFRSNEEDIKSNFEGEALFLRAHYYFELLRLFENIPLIRETLTGENWEDVLQSAPEEVYAFVAKDILDAIPLMADQLPENELGRLSKYAAKAELLKVYMFYTGVYNKSSLPVEDGAEFTQQDAIELAEDIILNSGAHLLANYEDLFNENGNYNAEVLFEIPFANTGTGDWSHNKLGNYQCTMAGPRGHNSDILAQGWGFGGPTRELESLFTAGDIRKASTIIYAKELVDKEYENHLEMGNDPEDFSPSLEAHYTFTGMFTYKYTTHAYRRTDNGTPELNYDQNYHYIRLADIYLIAAELYLQAGNQGKADEYVNMIRNRAGLTPKSGVSLDDIYLERRLELAMEGHRYFDVIRRGNGYADQELTVTNYELVPPTHDDPIYIRNNQNLTGDVGVPSDYEVPFNWTRKFLPIPQRELDLNAGFKQNDGY</sequence>
<dbReference type="Pfam" id="PF14322">
    <property type="entry name" value="SusD-like_3"/>
    <property type="match status" value="1"/>
</dbReference>
<dbReference type="GO" id="GO:0009279">
    <property type="term" value="C:cell outer membrane"/>
    <property type="evidence" value="ECO:0007669"/>
    <property type="project" value="UniProtKB-SubCell"/>
</dbReference>
<organism evidence="9 10">
    <name type="scientific">Flammeovirga aprica JL-4</name>
    <dbReference type="NCBI Taxonomy" id="694437"/>
    <lineage>
        <taxon>Bacteria</taxon>
        <taxon>Pseudomonadati</taxon>
        <taxon>Bacteroidota</taxon>
        <taxon>Cytophagia</taxon>
        <taxon>Cytophagales</taxon>
        <taxon>Flammeovirgaceae</taxon>
        <taxon>Flammeovirga</taxon>
    </lineage>
</organism>
<comment type="caution">
    <text evidence="9">The sequence shown here is derived from an EMBL/GenBank/DDBJ whole genome shotgun (WGS) entry which is preliminary data.</text>
</comment>
<evidence type="ECO:0000256" key="1">
    <source>
        <dbReference type="ARBA" id="ARBA00004442"/>
    </source>
</evidence>
<evidence type="ECO:0000256" key="5">
    <source>
        <dbReference type="ARBA" id="ARBA00023237"/>
    </source>
</evidence>